<dbReference type="Pfam" id="PF00672">
    <property type="entry name" value="HAMP"/>
    <property type="match status" value="1"/>
</dbReference>
<gene>
    <name evidence="13" type="ORF">ASZ90_000623</name>
</gene>
<feature type="coiled-coil region" evidence="9">
    <location>
        <begin position="372"/>
        <end position="401"/>
    </location>
</feature>
<keyword evidence="6 10" id="KW-0472">Membrane</keyword>
<evidence type="ECO:0000256" key="8">
    <source>
        <dbReference type="ARBA" id="ARBA00029447"/>
    </source>
</evidence>
<feature type="domain" description="HAMP" evidence="12">
    <location>
        <begin position="309"/>
        <end position="356"/>
    </location>
</feature>
<comment type="caution">
    <text evidence="13">The sequence shown here is derived from an EMBL/GenBank/DDBJ whole genome shotgun (WGS) entry which is preliminary data.</text>
</comment>
<evidence type="ECO:0000259" key="11">
    <source>
        <dbReference type="PROSITE" id="PS50111"/>
    </source>
</evidence>
<evidence type="ECO:0000256" key="1">
    <source>
        <dbReference type="ARBA" id="ARBA00004651"/>
    </source>
</evidence>
<organism evidence="13">
    <name type="scientific">hydrocarbon metagenome</name>
    <dbReference type="NCBI Taxonomy" id="938273"/>
    <lineage>
        <taxon>unclassified sequences</taxon>
        <taxon>metagenomes</taxon>
        <taxon>ecological metagenomes</taxon>
    </lineage>
</organism>
<feature type="domain" description="Methyl-accepting transducer" evidence="11">
    <location>
        <begin position="404"/>
        <end position="640"/>
    </location>
</feature>
<dbReference type="SMART" id="SM00304">
    <property type="entry name" value="HAMP"/>
    <property type="match status" value="1"/>
</dbReference>
<dbReference type="PROSITE" id="PS50111">
    <property type="entry name" value="CHEMOTAXIS_TRANSDUC_2"/>
    <property type="match status" value="1"/>
</dbReference>
<dbReference type="Gene3D" id="3.30.450.20">
    <property type="entry name" value="PAS domain"/>
    <property type="match status" value="2"/>
</dbReference>
<dbReference type="SUPFAM" id="SSF58104">
    <property type="entry name" value="Methyl-accepting chemotaxis protein (MCP) signaling domain"/>
    <property type="match status" value="1"/>
</dbReference>
<dbReference type="PANTHER" id="PTHR32089">
    <property type="entry name" value="METHYL-ACCEPTING CHEMOTAXIS PROTEIN MCPB"/>
    <property type="match status" value="1"/>
</dbReference>
<accession>A0A0W8G8N4</accession>
<keyword evidence="7" id="KW-0807">Transducer</keyword>
<evidence type="ECO:0000313" key="13">
    <source>
        <dbReference type="EMBL" id="KUG29495.1"/>
    </source>
</evidence>
<dbReference type="Pfam" id="PF00015">
    <property type="entry name" value="MCPsignal"/>
    <property type="match status" value="1"/>
</dbReference>
<evidence type="ECO:0000256" key="3">
    <source>
        <dbReference type="ARBA" id="ARBA00022500"/>
    </source>
</evidence>
<keyword evidence="9" id="KW-0175">Coiled coil</keyword>
<dbReference type="CDD" id="cd06225">
    <property type="entry name" value="HAMP"/>
    <property type="match status" value="1"/>
</dbReference>
<dbReference type="InterPro" id="IPR033479">
    <property type="entry name" value="dCache_1"/>
</dbReference>
<evidence type="ECO:0000259" key="12">
    <source>
        <dbReference type="PROSITE" id="PS50885"/>
    </source>
</evidence>
<evidence type="ECO:0000256" key="10">
    <source>
        <dbReference type="SAM" id="Phobius"/>
    </source>
</evidence>
<dbReference type="EMBL" id="LNQE01000077">
    <property type="protein sequence ID" value="KUG29495.1"/>
    <property type="molecule type" value="Genomic_DNA"/>
</dbReference>
<dbReference type="GO" id="GO:0007165">
    <property type="term" value="P:signal transduction"/>
    <property type="evidence" value="ECO:0007669"/>
    <property type="project" value="UniProtKB-KW"/>
</dbReference>
<proteinExistence type="inferred from homology"/>
<keyword evidence="3" id="KW-0145">Chemotaxis</keyword>
<protein>
    <submittedName>
        <fullName evidence="13">Methyl-accepting chemotaxis protein</fullName>
    </submittedName>
</protein>
<dbReference type="Pfam" id="PF02743">
    <property type="entry name" value="dCache_1"/>
    <property type="match status" value="1"/>
</dbReference>
<dbReference type="CDD" id="cd12912">
    <property type="entry name" value="PDC2_MCP_like"/>
    <property type="match status" value="1"/>
</dbReference>
<dbReference type="InterPro" id="IPR003660">
    <property type="entry name" value="HAMP_dom"/>
</dbReference>
<dbReference type="InterPro" id="IPR004089">
    <property type="entry name" value="MCPsignal_dom"/>
</dbReference>
<dbReference type="AlphaFoldDB" id="A0A0W8G8N4"/>
<dbReference type="Gene3D" id="1.10.287.950">
    <property type="entry name" value="Methyl-accepting chemotaxis protein"/>
    <property type="match status" value="1"/>
</dbReference>
<keyword evidence="5 10" id="KW-1133">Transmembrane helix</keyword>
<dbReference type="InterPro" id="IPR029151">
    <property type="entry name" value="Sensor-like_sf"/>
</dbReference>
<name>A0A0W8G8N4_9ZZZZ</name>
<dbReference type="PROSITE" id="PS50885">
    <property type="entry name" value="HAMP"/>
    <property type="match status" value="1"/>
</dbReference>
<comment type="similarity">
    <text evidence="8">Belongs to the methyl-accepting chemotaxis (MCP) protein family.</text>
</comment>
<evidence type="ECO:0000256" key="2">
    <source>
        <dbReference type="ARBA" id="ARBA00022475"/>
    </source>
</evidence>
<dbReference type="GO" id="GO:0005886">
    <property type="term" value="C:plasma membrane"/>
    <property type="evidence" value="ECO:0007669"/>
    <property type="project" value="UniProtKB-SubCell"/>
</dbReference>
<dbReference type="CDD" id="cd12914">
    <property type="entry name" value="PDC1_DGC_like"/>
    <property type="match status" value="1"/>
</dbReference>
<dbReference type="CDD" id="cd11386">
    <property type="entry name" value="MCP_signal"/>
    <property type="match status" value="1"/>
</dbReference>
<dbReference type="PANTHER" id="PTHR32089:SF112">
    <property type="entry name" value="LYSOZYME-LIKE PROTEIN-RELATED"/>
    <property type="match status" value="1"/>
</dbReference>
<sequence length="698" mass="73400">MTLKTKFILPTLALIILGMSVSTWLTYRRSTESLSALAVEKARGSATSLLSAVELWVDGAQNEIITLSKTDELANALTAGANDPAAVERAVALLKDSASRHPTFDSILFVNTQGVVVNSTNVKLIGANLEKREYYQKAIVGQNFISNPLFSVDSGEAVFVIASPVRDDGKVVGIIAAGVKIGVFTDDFVKPLDTPAGYAFVLAPDGLVLAHHDNKLIGKFNIIKETDYGGKIASQQSGSLDAVSQGGEELIIFEKSERTGWIVGMVVNKDVAFADARSLGVLILGMSAGQAVVLAVGILLILSINVICPIASLVGASTRIADGNLDAPLDVTRKDEIGSLQRAMAKMVGNLKAMIGEAEEKGRVAVAETEKANVAMAEAHKAREQAEKAREQGMLQAAEQLEGVVDAVTAASQSISAQIEQSSQGSQEQSNRVAETATAMEEMNATVIEVAQNAAQAANTATDARQKADEGSSVVAQVIRSIGDVQTSALQLKDDMTRLGQQAQGIGQIMNVISDIADQTNLLALNAAIEAARAGEAGRGFAVVADEVRKLAEKTMAATKEVGDAIVGIQQGTSKNIDNVDQAVRRIDDATGLAGQSGRALEAIVELVVQTTDQVRSIATASEEQSATTEEINRSVMDINRISAQTADALRQSAEALAGLTEQTGILRRLIDDMQVGGGSRELAAATDRRPKLAGRFG</sequence>
<dbReference type="Gene3D" id="6.10.340.10">
    <property type="match status" value="1"/>
</dbReference>
<evidence type="ECO:0000256" key="7">
    <source>
        <dbReference type="ARBA" id="ARBA00023224"/>
    </source>
</evidence>
<evidence type="ECO:0000256" key="4">
    <source>
        <dbReference type="ARBA" id="ARBA00022692"/>
    </source>
</evidence>
<dbReference type="SMART" id="SM00283">
    <property type="entry name" value="MA"/>
    <property type="match status" value="1"/>
</dbReference>
<feature type="transmembrane region" description="Helical" evidence="10">
    <location>
        <begin position="6"/>
        <end position="27"/>
    </location>
</feature>
<dbReference type="GO" id="GO:0006935">
    <property type="term" value="P:chemotaxis"/>
    <property type="evidence" value="ECO:0007669"/>
    <property type="project" value="UniProtKB-KW"/>
</dbReference>
<dbReference type="SUPFAM" id="SSF103190">
    <property type="entry name" value="Sensory domain-like"/>
    <property type="match status" value="1"/>
</dbReference>
<dbReference type="FunFam" id="1.10.287.950:FF:000001">
    <property type="entry name" value="Methyl-accepting chemotaxis sensory transducer"/>
    <property type="match status" value="1"/>
</dbReference>
<comment type="subcellular location">
    <subcellularLocation>
        <location evidence="1">Cell membrane</location>
        <topology evidence="1">Multi-pass membrane protein</topology>
    </subcellularLocation>
</comment>
<reference evidence="13" key="1">
    <citation type="journal article" date="2015" name="Proc. Natl. Acad. Sci. U.S.A.">
        <title>Networks of energetic and metabolic interactions define dynamics in microbial communities.</title>
        <authorList>
            <person name="Embree M."/>
            <person name="Liu J.K."/>
            <person name="Al-Bassam M.M."/>
            <person name="Zengler K."/>
        </authorList>
    </citation>
    <scope>NUCLEOTIDE SEQUENCE</scope>
</reference>
<evidence type="ECO:0000256" key="5">
    <source>
        <dbReference type="ARBA" id="ARBA00022989"/>
    </source>
</evidence>
<evidence type="ECO:0000256" key="6">
    <source>
        <dbReference type="ARBA" id="ARBA00023136"/>
    </source>
</evidence>
<keyword evidence="2" id="KW-1003">Cell membrane</keyword>
<keyword evidence="4 10" id="KW-0812">Transmembrane</keyword>
<evidence type="ECO:0000256" key="9">
    <source>
        <dbReference type="SAM" id="Coils"/>
    </source>
</evidence>